<dbReference type="Proteomes" id="UP001175271">
    <property type="component" value="Unassembled WGS sequence"/>
</dbReference>
<protein>
    <submittedName>
        <fullName evidence="2">Uncharacterized protein</fullName>
    </submittedName>
</protein>
<accession>A0AA39LNB6</accession>
<dbReference type="AlphaFoldDB" id="A0AA39LNB6"/>
<name>A0AA39LNB6_9BILA</name>
<proteinExistence type="predicted"/>
<feature type="region of interest" description="Disordered" evidence="1">
    <location>
        <begin position="142"/>
        <end position="170"/>
    </location>
</feature>
<gene>
    <name evidence="2" type="ORF">QR680_017058</name>
</gene>
<feature type="region of interest" description="Disordered" evidence="1">
    <location>
        <begin position="219"/>
        <end position="259"/>
    </location>
</feature>
<evidence type="ECO:0000313" key="3">
    <source>
        <dbReference type="Proteomes" id="UP001175271"/>
    </source>
</evidence>
<comment type="caution">
    <text evidence="2">The sequence shown here is derived from an EMBL/GenBank/DDBJ whole genome shotgun (WGS) entry which is preliminary data.</text>
</comment>
<organism evidence="2 3">
    <name type="scientific">Steinernema hermaphroditum</name>
    <dbReference type="NCBI Taxonomy" id="289476"/>
    <lineage>
        <taxon>Eukaryota</taxon>
        <taxon>Metazoa</taxon>
        <taxon>Ecdysozoa</taxon>
        <taxon>Nematoda</taxon>
        <taxon>Chromadorea</taxon>
        <taxon>Rhabditida</taxon>
        <taxon>Tylenchina</taxon>
        <taxon>Panagrolaimomorpha</taxon>
        <taxon>Strongyloidoidea</taxon>
        <taxon>Steinernematidae</taxon>
        <taxon>Steinernema</taxon>
    </lineage>
</organism>
<reference evidence="2" key="1">
    <citation type="submission" date="2023-06" db="EMBL/GenBank/DDBJ databases">
        <title>Genomic analysis of the entomopathogenic nematode Steinernema hermaphroditum.</title>
        <authorList>
            <person name="Schwarz E.M."/>
            <person name="Heppert J.K."/>
            <person name="Baniya A."/>
            <person name="Schwartz H.T."/>
            <person name="Tan C.-H."/>
            <person name="Antoshechkin I."/>
            <person name="Sternberg P.W."/>
            <person name="Goodrich-Blair H."/>
            <person name="Dillman A.R."/>
        </authorList>
    </citation>
    <scope>NUCLEOTIDE SEQUENCE</scope>
    <source>
        <strain evidence="2">PS9179</strain>
        <tissue evidence="2">Whole animal</tissue>
    </source>
</reference>
<feature type="compositionally biased region" description="Basic and acidic residues" evidence="1">
    <location>
        <begin position="142"/>
        <end position="160"/>
    </location>
</feature>
<evidence type="ECO:0000313" key="2">
    <source>
        <dbReference type="EMBL" id="KAK0403667.1"/>
    </source>
</evidence>
<keyword evidence="3" id="KW-1185">Reference proteome</keyword>
<sequence>MPRPKNPISKKLVFHLTQKNYNAKELPVCVVYPFVSAHFPELVGSGDRRTNYEKNIRSELSKAPEIVSERNDENNKCLWGVLEASKTILDAELDAIRGDKRLRKLVETVMARPEILDALFDGSWGPFDVERRRLPQSSKEIEDLAKRDKEGDRRRQEMKQKKVLKRRPELTGAEPRGAVFAVPYNNDWIPSSYNPYPPPHFRSFDDFLRQQRFYSEHYRRYLPRTRPAPRAESSPTDLPSLDTMPSAPPEDGTAHVNSE</sequence>
<dbReference type="EMBL" id="JAUCMV010000004">
    <property type="protein sequence ID" value="KAK0403667.1"/>
    <property type="molecule type" value="Genomic_DNA"/>
</dbReference>
<evidence type="ECO:0000256" key="1">
    <source>
        <dbReference type="SAM" id="MobiDB-lite"/>
    </source>
</evidence>